<feature type="coiled-coil region" evidence="1">
    <location>
        <begin position="183"/>
        <end position="217"/>
    </location>
</feature>
<dbReference type="Gene3D" id="3.40.630.40">
    <property type="entry name" value="Zn-dependent exopeptidases"/>
    <property type="match status" value="1"/>
</dbReference>
<dbReference type="SMART" id="SM00646">
    <property type="entry name" value="Ami_3"/>
    <property type="match status" value="1"/>
</dbReference>
<evidence type="ECO:0000259" key="2">
    <source>
        <dbReference type="SMART" id="SM00646"/>
    </source>
</evidence>
<name>A0A9D5LZB3_9FIRM</name>
<dbReference type="Proteomes" id="UP000806542">
    <property type="component" value="Unassembled WGS sequence"/>
</dbReference>
<dbReference type="EMBL" id="JADCKB010000007">
    <property type="protein sequence ID" value="MBE5039697.1"/>
    <property type="molecule type" value="Genomic_DNA"/>
</dbReference>
<protein>
    <submittedName>
        <fullName evidence="3">N-acetylmuramoyl-L-alanine amidase</fullName>
    </submittedName>
</protein>
<dbReference type="InterPro" id="IPR002508">
    <property type="entry name" value="MurNAc-LAA_cat"/>
</dbReference>
<dbReference type="GO" id="GO:0009253">
    <property type="term" value="P:peptidoglycan catabolic process"/>
    <property type="evidence" value="ECO:0007669"/>
    <property type="project" value="InterPro"/>
</dbReference>
<organism evidence="3 4">
    <name type="scientific">Ructibacterium gallinarum</name>
    <dbReference type="NCBI Taxonomy" id="2779355"/>
    <lineage>
        <taxon>Bacteria</taxon>
        <taxon>Bacillati</taxon>
        <taxon>Bacillota</taxon>
        <taxon>Clostridia</taxon>
        <taxon>Eubacteriales</taxon>
        <taxon>Oscillospiraceae</taxon>
        <taxon>Ructibacterium</taxon>
    </lineage>
</organism>
<keyword evidence="1" id="KW-0175">Coiled coil</keyword>
<proteinExistence type="predicted"/>
<dbReference type="AlphaFoldDB" id="A0A9D5LZB3"/>
<evidence type="ECO:0000256" key="1">
    <source>
        <dbReference type="SAM" id="Coils"/>
    </source>
</evidence>
<sequence>MNIFLIAGHGDGDSGAVGNGYYEANLTREVVSMLPEFLAPYADVTVGDTNRNWYEWLKTNSFNFRPYQYVLEVHFNAGVNDSAGNGKVSGAEAYVTTSETGIAVEEAILQQMTMVGYTNRGVKRKNFSVISKVQAQGVSAALLEVAFIDDKDDMLLYQTKKRETVQAIAQGIIQGFGLNTESGDLTMQQYEELNQRINDLESRLKNAETQYNYIDENMPEWARPTIQKLVEKGFLQGNANGELGLSNDMMRIFVVNDRAGLYG</sequence>
<evidence type="ECO:0000313" key="3">
    <source>
        <dbReference type="EMBL" id="MBE5039697.1"/>
    </source>
</evidence>
<keyword evidence="4" id="KW-1185">Reference proteome</keyword>
<dbReference type="GO" id="GO:0030288">
    <property type="term" value="C:outer membrane-bounded periplasmic space"/>
    <property type="evidence" value="ECO:0007669"/>
    <property type="project" value="TreeGrafter"/>
</dbReference>
<dbReference type="CDD" id="cd02696">
    <property type="entry name" value="MurNAc-LAA"/>
    <property type="match status" value="1"/>
</dbReference>
<accession>A0A9D5LZB3</accession>
<dbReference type="RefSeq" id="WP_226392262.1">
    <property type="nucleotide sequence ID" value="NZ_JADCKB010000007.1"/>
</dbReference>
<dbReference type="GO" id="GO:0008745">
    <property type="term" value="F:N-acetylmuramoyl-L-alanine amidase activity"/>
    <property type="evidence" value="ECO:0007669"/>
    <property type="project" value="InterPro"/>
</dbReference>
<dbReference type="Pfam" id="PF01520">
    <property type="entry name" value="Amidase_3"/>
    <property type="match status" value="1"/>
</dbReference>
<dbReference type="InterPro" id="IPR050695">
    <property type="entry name" value="N-acetylmuramoyl_amidase_3"/>
</dbReference>
<dbReference type="PANTHER" id="PTHR30404:SF8">
    <property type="entry name" value="AUTOLYSIN PH-RELATED"/>
    <property type="match status" value="1"/>
</dbReference>
<reference evidence="3" key="1">
    <citation type="submission" date="2020-10" db="EMBL/GenBank/DDBJ databases">
        <title>ChiBAC.</title>
        <authorList>
            <person name="Zenner C."/>
            <person name="Hitch T.C.A."/>
            <person name="Clavel T."/>
        </authorList>
    </citation>
    <scope>NUCLEOTIDE SEQUENCE</scope>
    <source>
        <strain evidence="3">DSM 107454</strain>
    </source>
</reference>
<dbReference type="PANTHER" id="PTHR30404">
    <property type="entry name" value="N-ACETYLMURAMOYL-L-ALANINE AMIDASE"/>
    <property type="match status" value="1"/>
</dbReference>
<comment type="caution">
    <text evidence="3">The sequence shown here is derived from an EMBL/GenBank/DDBJ whole genome shotgun (WGS) entry which is preliminary data.</text>
</comment>
<gene>
    <name evidence="3" type="ORF">INF28_04380</name>
</gene>
<feature type="domain" description="MurNAc-LAA" evidence="2">
    <location>
        <begin position="67"/>
        <end position="173"/>
    </location>
</feature>
<dbReference type="SUPFAM" id="SSF53187">
    <property type="entry name" value="Zn-dependent exopeptidases"/>
    <property type="match status" value="1"/>
</dbReference>
<evidence type="ECO:0000313" key="4">
    <source>
        <dbReference type="Proteomes" id="UP000806542"/>
    </source>
</evidence>